<comment type="caution">
    <text evidence="1">The sequence shown here is derived from an EMBL/GenBank/DDBJ whole genome shotgun (WGS) entry which is preliminary data.</text>
</comment>
<organism evidence="1 2">
    <name type="scientific">Devosia subaequoris</name>
    <dbReference type="NCBI Taxonomy" id="395930"/>
    <lineage>
        <taxon>Bacteria</taxon>
        <taxon>Pseudomonadati</taxon>
        <taxon>Pseudomonadota</taxon>
        <taxon>Alphaproteobacteria</taxon>
        <taxon>Hyphomicrobiales</taxon>
        <taxon>Devosiaceae</taxon>
        <taxon>Devosia</taxon>
    </lineage>
</organism>
<evidence type="ECO:0000313" key="1">
    <source>
        <dbReference type="EMBL" id="MBB4051446.1"/>
    </source>
</evidence>
<gene>
    <name evidence="1" type="ORF">GGR20_001082</name>
</gene>
<reference evidence="1 2" key="1">
    <citation type="submission" date="2020-08" db="EMBL/GenBank/DDBJ databases">
        <title>Genomic Encyclopedia of Type Strains, Phase IV (KMG-IV): sequencing the most valuable type-strain genomes for metagenomic binning, comparative biology and taxonomic classification.</title>
        <authorList>
            <person name="Goeker M."/>
        </authorList>
    </citation>
    <scope>NUCLEOTIDE SEQUENCE [LARGE SCALE GENOMIC DNA]</scope>
    <source>
        <strain evidence="1 2">DSM 23447</strain>
    </source>
</reference>
<dbReference type="AlphaFoldDB" id="A0A7W6NB98"/>
<dbReference type="Proteomes" id="UP000547011">
    <property type="component" value="Unassembled WGS sequence"/>
</dbReference>
<accession>A0A7W6NB98</accession>
<protein>
    <submittedName>
        <fullName evidence="1">Uncharacterized protein</fullName>
    </submittedName>
</protein>
<name>A0A7W6NB98_9HYPH</name>
<sequence>MTMRKTQIALTVMFFSSLGLLFAAYASVPV</sequence>
<evidence type="ECO:0000313" key="2">
    <source>
        <dbReference type="Proteomes" id="UP000547011"/>
    </source>
</evidence>
<dbReference type="EMBL" id="JACIEW010000002">
    <property type="protein sequence ID" value="MBB4051446.1"/>
    <property type="molecule type" value="Genomic_DNA"/>
</dbReference>
<proteinExistence type="predicted"/>
<keyword evidence="2" id="KW-1185">Reference proteome</keyword>